<dbReference type="AlphaFoldDB" id="A0A084ATH4"/>
<dbReference type="EMBL" id="KL648569">
    <property type="protein sequence ID" value="KEY68603.1"/>
    <property type="molecule type" value="Genomic_DNA"/>
</dbReference>
<organism evidence="3 4">
    <name type="scientific">Stachybotrys chartarum (strain CBS 109288 / IBT 7711)</name>
    <name type="common">Toxic black mold</name>
    <name type="synonym">Stilbospora chartarum</name>
    <dbReference type="NCBI Taxonomy" id="1280523"/>
    <lineage>
        <taxon>Eukaryota</taxon>
        <taxon>Fungi</taxon>
        <taxon>Dikarya</taxon>
        <taxon>Ascomycota</taxon>
        <taxon>Pezizomycotina</taxon>
        <taxon>Sordariomycetes</taxon>
        <taxon>Hypocreomycetidae</taxon>
        <taxon>Hypocreales</taxon>
        <taxon>Stachybotryaceae</taxon>
        <taxon>Stachybotrys</taxon>
    </lineage>
</organism>
<dbReference type="SUPFAM" id="SSF51905">
    <property type="entry name" value="FAD/NAD(P)-binding domain"/>
    <property type="match status" value="2"/>
</dbReference>
<proteinExistence type="inferred from homology"/>
<dbReference type="Proteomes" id="UP000028045">
    <property type="component" value="Unassembled WGS sequence"/>
</dbReference>
<reference evidence="3 4" key="1">
    <citation type="journal article" date="2014" name="BMC Genomics">
        <title>Comparative genome sequencing reveals chemotype-specific gene clusters in the toxigenic black mold Stachybotrys.</title>
        <authorList>
            <person name="Semeiks J."/>
            <person name="Borek D."/>
            <person name="Otwinowski Z."/>
            <person name="Grishin N.V."/>
        </authorList>
    </citation>
    <scope>NUCLEOTIDE SEQUENCE [LARGE SCALE GENOMIC DNA]</scope>
    <source>
        <strain evidence="4">CBS 109288 / IBT 7711</strain>
    </source>
</reference>
<feature type="domain" description="FAD/NAD(P)-binding" evidence="2">
    <location>
        <begin position="13"/>
        <end position="220"/>
    </location>
</feature>
<comment type="similarity">
    <text evidence="1">Belongs to the FAD-binding monooxygenase family.</text>
</comment>
<dbReference type="OrthoDB" id="74360at2759"/>
<evidence type="ECO:0000259" key="2">
    <source>
        <dbReference type="Pfam" id="PF07992"/>
    </source>
</evidence>
<accession>A0A084ATH4</accession>
<evidence type="ECO:0000256" key="1">
    <source>
        <dbReference type="ARBA" id="ARBA00010139"/>
    </source>
</evidence>
<sequence length="508" mass="57023">MADGKVQRLPFRQVIIIGAGFGGIDMACALKRKLNFENFVIYDRNSDIGGTWYDNNYPGCAIDIPGLIYQLSYAPEPNFPRVFPTRLEMLAYLKGTVAKYDLYRHVQLNMSWTTASWLEDEQRWSVELKNTQTGETFIQECKVLVGAIGHQVDPKDFFVKNKEEFQGHIIPACKYSEALNLKDKNVVVLGNGSTAVQVVPNILKDVKKCVQIQRDAQWILHRPNPPVPQGVRNFLTQFPVFFRLVQQLIFALIECFYPILGRRLAGIANGHLKKFEVPEKYHPLLTPSYTPGCKRLVFAVDYLQCLKDPKIELVQDEIAALRSSSVVTKSGNEYPADIIILCHGFKGDTFYYPLKGRGGITPSKHWDAAGGPSCYKGCAMSGFPNFFSIRGPNVSSGLVAASSKIMKAESMLKSNRQQSVIWFIEATTTLILNAAAPLILDKAALVEVKSSAELAYVNRVQAACKKGFWGRDCHTYYLTESGWNHTVYPWSEYLPAFSKLCRGELINC</sequence>
<evidence type="ECO:0000313" key="4">
    <source>
        <dbReference type="Proteomes" id="UP000028045"/>
    </source>
</evidence>
<dbReference type="Gene3D" id="3.50.50.60">
    <property type="entry name" value="FAD/NAD(P)-binding domain"/>
    <property type="match status" value="3"/>
</dbReference>
<dbReference type="HOGENOM" id="CLU_006937_7_0_1"/>
<evidence type="ECO:0000313" key="3">
    <source>
        <dbReference type="EMBL" id="KEY68603.1"/>
    </source>
</evidence>
<dbReference type="PANTHER" id="PTHR42877:SF5">
    <property type="entry name" value="L-ORNITHINE N(5)-MONOOXYGENASE-RELATED"/>
    <property type="match status" value="1"/>
</dbReference>
<gene>
    <name evidence="3" type="ORF">S7711_05785</name>
</gene>
<dbReference type="InterPro" id="IPR023753">
    <property type="entry name" value="FAD/NAD-binding_dom"/>
</dbReference>
<dbReference type="PANTHER" id="PTHR42877">
    <property type="entry name" value="L-ORNITHINE N(5)-MONOOXYGENASE-RELATED"/>
    <property type="match status" value="1"/>
</dbReference>
<dbReference type="InterPro" id="IPR036188">
    <property type="entry name" value="FAD/NAD-bd_sf"/>
</dbReference>
<dbReference type="InterPro" id="IPR051209">
    <property type="entry name" value="FAD-bind_Monooxygenase_sf"/>
</dbReference>
<dbReference type="GO" id="GO:0016491">
    <property type="term" value="F:oxidoreductase activity"/>
    <property type="evidence" value="ECO:0007669"/>
    <property type="project" value="InterPro"/>
</dbReference>
<name>A0A084ATH4_STACB</name>
<protein>
    <recommendedName>
        <fullName evidence="2">FAD/NAD(P)-binding domain-containing protein</fullName>
    </recommendedName>
</protein>
<dbReference type="Pfam" id="PF07992">
    <property type="entry name" value="Pyr_redox_2"/>
    <property type="match status" value="1"/>
</dbReference>
<keyword evidence="4" id="KW-1185">Reference proteome</keyword>